<dbReference type="GO" id="GO:0016020">
    <property type="term" value="C:membrane"/>
    <property type="evidence" value="ECO:0007669"/>
    <property type="project" value="UniProtKB-SubCell"/>
</dbReference>
<keyword evidence="9" id="KW-0255">Endonuclease</keyword>
<evidence type="ECO:0000256" key="4">
    <source>
        <dbReference type="ARBA" id="ARBA00022679"/>
    </source>
</evidence>
<dbReference type="CDD" id="cd01647">
    <property type="entry name" value="RT_LTR"/>
    <property type="match status" value="1"/>
</dbReference>
<dbReference type="GO" id="GO:0004519">
    <property type="term" value="F:endonuclease activity"/>
    <property type="evidence" value="ECO:0007669"/>
    <property type="project" value="UniProtKB-KW"/>
</dbReference>
<feature type="coiled-coil region" evidence="16">
    <location>
        <begin position="236"/>
        <end position="263"/>
    </location>
</feature>
<dbReference type="GO" id="GO:0007165">
    <property type="term" value="P:signal transduction"/>
    <property type="evidence" value="ECO:0007669"/>
    <property type="project" value="UniProtKB-KW"/>
</dbReference>
<evidence type="ECO:0000256" key="3">
    <source>
        <dbReference type="ARBA" id="ARBA00022670"/>
    </source>
</evidence>
<keyword evidence="15" id="KW-0807">Transducer</keyword>
<dbReference type="SUPFAM" id="SSF56672">
    <property type="entry name" value="DNA/RNA polymerases"/>
    <property type="match status" value="1"/>
</dbReference>
<dbReference type="GO" id="GO:0005549">
    <property type="term" value="F:odorant binding"/>
    <property type="evidence" value="ECO:0007669"/>
    <property type="project" value="InterPro"/>
</dbReference>
<dbReference type="InterPro" id="IPR041373">
    <property type="entry name" value="RT_RNaseH"/>
</dbReference>
<reference evidence="18" key="1">
    <citation type="submission" date="2020-11" db="EMBL/GenBank/DDBJ databases">
        <authorList>
            <person name="Whiteford S."/>
        </authorList>
    </citation>
    <scope>NUCLEOTIDE SEQUENCE</scope>
</reference>
<evidence type="ECO:0000256" key="9">
    <source>
        <dbReference type="ARBA" id="ARBA00022759"/>
    </source>
</evidence>
<proteinExistence type="predicted"/>
<keyword evidence="10" id="KW-0378">Hydrolase</keyword>
<evidence type="ECO:0000259" key="17">
    <source>
        <dbReference type="PROSITE" id="PS50878"/>
    </source>
</evidence>
<dbReference type="InterPro" id="IPR004117">
    <property type="entry name" value="7tm6_olfct_rcpt"/>
</dbReference>
<dbReference type="AlphaFoldDB" id="A0A8S4D2E1"/>
<evidence type="ECO:0000256" key="14">
    <source>
        <dbReference type="ARBA" id="ARBA00023170"/>
    </source>
</evidence>
<dbReference type="InterPro" id="IPR043128">
    <property type="entry name" value="Rev_trsase/Diguanyl_cyclase"/>
</dbReference>
<keyword evidence="4" id="KW-0808">Transferase</keyword>
<evidence type="ECO:0000256" key="7">
    <source>
        <dbReference type="ARBA" id="ARBA00022722"/>
    </source>
</evidence>
<dbReference type="InterPro" id="IPR000477">
    <property type="entry name" value="RT_dom"/>
</dbReference>
<keyword evidence="11" id="KW-0695">RNA-directed DNA polymerase</keyword>
<evidence type="ECO:0000256" key="16">
    <source>
        <dbReference type="SAM" id="Coils"/>
    </source>
</evidence>
<dbReference type="PROSITE" id="PS50878">
    <property type="entry name" value="RT_POL"/>
    <property type="match status" value="1"/>
</dbReference>
<evidence type="ECO:0000256" key="6">
    <source>
        <dbReference type="ARBA" id="ARBA00022695"/>
    </source>
</evidence>
<feature type="domain" description="Reverse transcriptase" evidence="17">
    <location>
        <begin position="94"/>
        <end position="279"/>
    </location>
</feature>
<comment type="caution">
    <text evidence="18">The sequence shown here is derived from an EMBL/GenBank/DDBJ whole genome shotgun (WGS) entry which is preliminary data.</text>
</comment>
<evidence type="ECO:0000256" key="10">
    <source>
        <dbReference type="ARBA" id="ARBA00022801"/>
    </source>
</evidence>
<evidence type="ECO:0000313" key="18">
    <source>
        <dbReference type="EMBL" id="CAG9092967.1"/>
    </source>
</evidence>
<dbReference type="GO" id="GO:0006508">
    <property type="term" value="P:proteolysis"/>
    <property type="evidence" value="ECO:0007669"/>
    <property type="project" value="UniProtKB-KW"/>
</dbReference>
<dbReference type="PANTHER" id="PTHR37984">
    <property type="entry name" value="PROTEIN CBG26694"/>
    <property type="match status" value="1"/>
</dbReference>
<dbReference type="CDD" id="cd09274">
    <property type="entry name" value="RNase_HI_RT_Ty3"/>
    <property type="match status" value="1"/>
</dbReference>
<dbReference type="Gene3D" id="3.30.70.270">
    <property type="match status" value="2"/>
</dbReference>
<evidence type="ECO:0000256" key="11">
    <source>
        <dbReference type="ARBA" id="ARBA00022918"/>
    </source>
</evidence>
<keyword evidence="19" id="KW-1185">Reference proteome</keyword>
<evidence type="ECO:0000256" key="1">
    <source>
        <dbReference type="ARBA" id="ARBA00004141"/>
    </source>
</evidence>
<dbReference type="GO" id="GO:0003964">
    <property type="term" value="F:RNA-directed DNA polymerase activity"/>
    <property type="evidence" value="ECO:0007669"/>
    <property type="project" value="UniProtKB-KW"/>
</dbReference>
<keyword evidence="7" id="KW-0540">Nuclease</keyword>
<dbReference type="FunFam" id="3.30.70.270:FF:000026">
    <property type="entry name" value="Transposon Ty3-G Gag-Pol polyprotein"/>
    <property type="match status" value="1"/>
</dbReference>
<keyword evidence="5" id="KW-0812">Transmembrane</keyword>
<keyword evidence="13" id="KW-0472">Membrane</keyword>
<evidence type="ECO:0000256" key="15">
    <source>
        <dbReference type="ARBA" id="ARBA00023224"/>
    </source>
</evidence>
<comment type="subcellular location">
    <subcellularLocation>
        <location evidence="1">Membrane</location>
        <topology evidence="1">Multi-pass membrane protein</topology>
    </subcellularLocation>
</comment>
<dbReference type="Gene3D" id="3.10.10.10">
    <property type="entry name" value="HIV Type 1 Reverse Transcriptase, subunit A, domain 1"/>
    <property type="match status" value="1"/>
</dbReference>
<organism evidence="18 19">
    <name type="scientific">Plutella xylostella</name>
    <name type="common">Diamondback moth</name>
    <name type="synonym">Plutella maculipennis</name>
    <dbReference type="NCBI Taxonomy" id="51655"/>
    <lineage>
        <taxon>Eukaryota</taxon>
        <taxon>Metazoa</taxon>
        <taxon>Ecdysozoa</taxon>
        <taxon>Arthropoda</taxon>
        <taxon>Hexapoda</taxon>
        <taxon>Insecta</taxon>
        <taxon>Pterygota</taxon>
        <taxon>Neoptera</taxon>
        <taxon>Endopterygota</taxon>
        <taxon>Lepidoptera</taxon>
        <taxon>Glossata</taxon>
        <taxon>Ditrysia</taxon>
        <taxon>Yponomeutoidea</taxon>
        <taxon>Plutellidae</taxon>
        <taxon>Plutella</taxon>
    </lineage>
</organism>
<keyword evidence="12" id="KW-1133">Transmembrane helix</keyword>
<keyword evidence="2" id="KW-0716">Sensory transduction</keyword>
<dbReference type="PANTHER" id="PTHR37984:SF5">
    <property type="entry name" value="PROTEIN NYNRIN-LIKE"/>
    <property type="match status" value="1"/>
</dbReference>
<dbReference type="FunFam" id="3.10.10.10:FF:000007">
    <property type="entry name" value="Retrovirus-related Pol polyprotein from transposon 17.6-like Protein"/>
    <property type="match status" value="1"/>
</dbReference>
<dbReference type="GO" id="GO:0008233">
    <property type="term" value="F:peptidase activity"/>
    <property type="evidence" value="ECO:0007669"/>
    <property type="project" value="UniProtKB-KW"/>
</dbReference>
<dbReference type="Pfam" id="PF17917">
    <property type="entry name" value="RT_RNaseH"/>
    <property type="match status" value="1"/>
</dbReference>
<dbReference type="Pfam" id="PF02949">
    <property type="entry name" value="7tm_6"/>
    <property type="match status" value="1"/>
</dbReference>
<keyword evidence="16" id="KW-0175">Coiled coil</keyword>
<name>A0A8S4D2E1_PLUXY</name>
<dbReference type="GO" id="GO:0004984">
    <property type="term" value="F:olfactory receptor activity"/>
    <property type="evidence" value="ECO:0007669"/>
    <property type="project" value="InterPro"/>
</dbReference>
<evidence type="ECO:0000256" key="2">
    <source>
        <dbReference type="ARBA" id="ARBA00022606"/>
    </source>
</evidence>
<evidence type="ECO:0000256" key="12">
    <source>
        <dbReference type="ARBA" id="ARBA00022989"/>
    </source>
</evidence>
<accession>A0A8S4D2E1</accession>
<dbReference type="Proteomes" id="UP000653454">
    <property type="component" value="Unassembled WGS sequence"/>
</dbReference>
<evidence type="ECO:0000256" key="8">
    <source>
        <dbReference type="ARBA" id="ARBA00022725"/>
    </source>
</evidence>
<protein>
    <submittedName>
        <fullName evidence="18">(diamondback moth) hypothetical protein</fullName>
    </submittedName>
</protein>
<keyword evidence="14" id="KW-0675">Receptor</keyword>
<keyword evidence="6" id="KW-0548">Nucleotidyltransferase</keyword>
<gene>
    <name evidence="18" type="ORF">PLXY2_LOCUS1153</name>
</gene>
<evidence type="ECO:0000313" key="19">
    <source>
        <dbReference type="Proteomes" id="UP000653454"/>
    </source>
</evidence>
<keyword evidence="3" id="KW-0645">Protease</keyword>
<evidence type="ECO:0000256" key="5">
    <source>
        <dbReference type="ARBA" id="ARBA00022692"/>
    </source>
</evidence>
<dbReference type="InterPro" id="IPR043502">
    <property type="entry name" value="DNA/RNA_pol_sf"/>
</dbReference>
<sequence length="713" mass="82434">MIEQINAKIDLKERKLSMPDKELLIFHMTDDDNLNIQDLCNTYNDLFTEDVTNSATTNVKHKINLINNEPIYQRPFRLPQVQQEEIKKQVDKLLNENIIRPSESPWASPVHIIKKKLDQSGVQKWRMVIDYRRLNEMTKSDKFPLPNIEELFSKLQGNNYFSTLDLTSGYHQILMDDSSIEATAFSTPDGHYEFLRMPFGLKNAPATFQRMMNNVLKEEIAKNVCLVYLDDIIIYSENKQDHINKLQQVFEALRRANLKVNKNKCVFMEEEIEFLGHILNKNGLKPNQKKIDAIRKFPIPKTLKEIRGFLGLIGYYRKFVPGLSKIVKPLTEATKKNATIDINNKQYLEAIETCKHLLTNAPILAFPDFNKTFVITTDASDIAIGAVLSQNNHPIAYASRTLSSAEQKYNTTEKELLGILWAVTHFRPYVYGRKFTLRTDHKALIWLSKLKEPNQRLTRWKLKLQDYDFNIEHVKGKDNHVADALSRVEIHHTDGDSLEVNCENNSQQSELASNSNQDVEMEEILEISPRAIYMYFNKTTEVKIKCGKHGIKRLTTRESEEKIIIIKLDIDNTESVKEMELNYDPSKISRKLNQLKAIEQLQTQETHNLAQFVDRIREEYEFWLVQVFGLTGIQICMNMYQIITSDAAEVSNSAYCAGWEQLADSGVRRSIAIMIARAQIPVQVQALNMVTFNMELFVSVMQTSYSVFTLLRS</sequence>
<dbReference type="Pfam" id="PF00078">
    <property type="entry name" value="RVT_1"/>
    <property type="match status" value="1"/>
</dbReference>
<dbReference type="InterPro" id="IPR050951">
    <property type="entry name" value="Retrovirus_Pol_polyprotein"/>
</dbReference>
<evidence type="ECO:0000256" key="13">
    <source>
        <dbReference type="ARBA" id="ARBA00023136"/>
    </source>
</evidence>
<keyword evidence="8" id="KW-0552">Olfaction</keyword>
<dbReference type="EMBL" id="CAJHNJ030000003">
    <property type="protein sequence ID" value="CAG9092967.1"/>
    <property type="molecule type" value="Genomic_DNA"/>
</dbReference>